<comment type="caution">
    <text evidence="2">The sequence shown here is derived from an EMBL/GenBank/DDBJ whole genome shotgun (WGS) entry which is preliminary data.</text>
</comment>
<feature type="compositionally biased region" description="Basic and acidic residues" evidence="1">
    <location>
        <begin position="204"/>
        <end position="230"/>
    </location>
</feature>
<evidence type="ECO:0000313" key="3">
    <source>
        <dbReference type="Proteomes" id="UP000619265"/>
    </source>
</evidence>
<dbReference type="EMBL" id="LIHL02000008">
    <property type="protein sequence ID" value="KAF5463505.1"/>
    <property type="molecule type" value="Genomic_DNA"/>
</dbReference>
<organism evidence="2 3">
    <name type="scientific">Juglans regia</name>
    <name type="common">English walnut</name>
    <dbReference type="NCBI Taxonomy" id="51240"/>
    <lineage>
        <taxon>Eukaryota</taxon>
        <taxon>Viridiplantae</taxon>
        <taxon>Streptophyta</taxon>
        <taxon>Embryophyta</taxon>
        <taxon>Tracheophyta</taxon>
        <taxon>Spermatophyta</taxon>
        <taxon>Magnoliopsida</taxon>
        <taxon>eudicotyledons</taxon>
        <taxon>Gunneridae</taxon>
        <taxon>Pentapetalae</taxon>
        <taxon>rosids</taxon>
        <taxon>fabids</taxon>
        <taxon>Fagales</taxon>
        <taxon>Juglandaceae</taxon>
        <taxon>Juglans</taxon>
    </lineage>
</organism>
<dbReference type="Gramene" id="Jr08_22260_p1">
    <property type="protein sequence ID" value="cds.Jr08_22260_p1"/>
    <property type="gene ID" value="Jr08_22260"/>
</dbReference>
<evidence type="ECO:0000256" key="1">
    <source>
        <dbReference type="SAM" id="MobiDB-lite"/>
    </source>
</evidence>
<dbReference type="AlphaFoldDB" id="A0A834CRD9"/>
<accession>A0A834CRD9</accession>
<feature type="region of interest" description="Disordered" evidence="1">
    <location>
        <begin position="197"/>
        <end position="264"/>
    </location>
</feature>
<feature type="compositionally biased region" description="Basic and acidic residues" evidence="1">
    <location>
        <begin position="143"/>
        <end position="154"/>
    </location>
</feature>
<protein>
    <submittedName>
        <fullName evidence="2">Uncharacterized protein</fullName>
    </submittedName>
</protein>
<evidence type="ECO:0000313" key="2">
    <source>
        <dbReference type="EMBL" id="KAF5463505.1"/>
    </source>
</evidence>
<reference evidence="2" key="2">
    <citation type="submission" date="2020-03" db="EMBL/GenBank/DDBJ databases">
        <title>Walnut 2.0.</title>
        <authorList>
            <person name="Marrano A."/>
            <person name="Britton M."/>
            <person name="Zimin A.V."/>
            <person name="Zaini P.A."/>
            <person name="Workman R."/>
            <person name="Puiu D."/>
            <person name="Bianco L."/>
            <person name="Allen B.J."/>
            <person name="Troggio M."/>
            <person name="Leslie C.A."/>
            <person name="Timp W."/>
            <person name="Dendekar A."/>
            <person name="Salzberg S.L."/>
            <person name="Neale D.B."/>
        </authorList>
    </citation>
    <scope>NUCLEOTIDE SEQUENCE</scope>
    <source>
        <tissue evidence="2">Leaves</tissue>
    </source>
</reference>
<feature type="compositionally biased region" description="Polar residues" evidence="1">
    <location>
        <begin position="247"/>
        <end position="259"/>
    </location>
</feature>
<proteinExistence type="predicted"/>
<sequence length="405" mass="45398">MSWYSYGSYPNNSGADEWSKASHDSDHVYRPVIVDAEGRTLPIIVRTTNQSTAQMAYAAKVERTTEHVRIPLVSDYTYDSPPKVLKPVKNDKYRYSSPPKAVEPVKSNYGYRHSSPPKAVEPVKSNYGYRHSSPPKLWVRPSSPHEEEPEDNTHSYRSISPPKVEPMKNYGYHEPQPVLEYGYKAQPVKDYGYEVEPGKSNNYADDKWGRPLSPARDRPPEVEDLLDKVQTEASRPKKLGSLGVPSRGQTPQSNVQNGISPGYGGYSTDYSNNYLQKPSGNITLRNNEDYDHYRMNDNIPGGWARPRPTNGATALRKPTSDIATAVQNLKEAVLGLSVANNAPPQSKYPVPISKQDTYPETIDSREAARRYGNFNLPRPRTTDETYTPTINSTEAAKKYRGANIA</sequence>
<dbReference type="Proteomes" id="UP000619265">
    <property type="component" value="Unassembled WGS sequence"/>
</dbReference>
<feature type="region of interest" description="Disordered" evidence="1">
    <location>
        <begin position="81"/>
        <end position="163"/>
    </location>
</feature>
<reference evidence="2" key="1">
    <citation type="submission" date="2015-10" db="EMBL/GenBank/DDBJ databases">
        <authorList>
            <person name="Martinez-Garcia P.J."/>
            <person name="Crepeau M.W."/>
            <person name="Puiu D."/>
            <person name="Gonzalez-Ibeas D."/>
            <person name="Whalen J."/>
            <person name="Stevens K."/>
            <person name="Paul R."/>
            <person name="Butterfield T."/>
            <person name="Britton M."/>
            <person name="Reagan R."/>
            <person name="Chakraborty S."/>
            <person name="Walawage S.L."/>
            <person name="Vasquez-Gross H.A."/>
            <person name="Cardeno C."/>
            <person name="Famula R."/>
            <person name="Pratt K."/>
            <person name="Kuruganti S."/>
            <person name="Aradhya M.K."/>
            <person name="Leslie C.A."/>
            <person name="Dandekar A.M."/>
            <person name="Salzberg S.L."/>
            <person name="Wegrzyn J.L."/>
            <person name="Langley C.H."/>
            <person name="Neale D.B."/>
        </authorList>
    </citation>
    <scope>NUCLEOTIDE SEQUENCE</scope>
    <source>
        <tissue evidence="2">Leaves</tissue>
    </source>
</reference>
<name>A0A834CRD9_JUGRE</name>
<gene>
    <name evidence="2" type="ORF">F2P56_019412</name>
</gene>